<reference evidence="1" key="1">
    <citation type="submission" date="2021-06" db="EMBL/GenBank/DDBJ databases">
        <authorList>
            <person name="Kallberg Y."/>
            <person name="Tangrot J."/>
            <person name="Rosling A."/>
        </authorList>
    </citation>
    <scope>NUCLEOTIDE SEQUENCE</scope>
    <source>
        <strain evidence="1">28 12/20/2015</strain>
    </source>
</reference>
<accession>A0ACA9M4M8</accession>
<sequence length="57" mass="6603">ATRSESSRDILTSKPEMGHNGWGLCDIHVHKRTSDEQCTDQETEERLLRKFLCITNE</sequence>
<evidence type="ECO:0000313" key="1">
    <source>
        <dbReference type="EMBL" id="CAG8569108.1"/>
    </source>
</evidence>
<feature type="non-terminal residue" evidence="1">
    <location>
        <position position="1"/>
    </location>
</feature>
<protein>
    <submittedName>
        <fullName evidence="1">9114_t:CDS:1</fullName>
    </submittedName>
</protein>
<gene>
    <name evidence="1" type="ORF">SPELUC_LOCUS5921</name>
</gene>
<dbReference type="EMBL" id="CAJVPW010006442">
    <property type="protein sequence ID" value="CAG8569108.1"/>
    <property type="molecule type" value="Genomic_DNA"/>
</dbReference>
<comment type="caution">
    <text evidence="1">The sequence shown here is derived from an EMBL/GenBank/DDBJ whole genome shotgun (WGS) entry which is preliminary data.</text>
</comment>
<dbReference type="Proteomes" id="UP000789366">
    <property type="component" value="Unassembled WGS sequence"/>
</dbReference>
<keyword evidence="2" id="KW-1185">Reference proteome</keyword>
<name>A0ACA9M4M8_9GLOM</name>
<evidence type="ECO:0000313" key="2">
    <source>
        <dbReference type="Proteomes" id="UP000789366"/>
    </source>
</evidence>
<organism evidence="1 2">
    <name type="scientific">Cetraspora pellucida</name>
    <dbReference type="NCBI Taxonomy" id="1433469"/>
    <lineage>
        <taxon>Eukaryota</taxon>
        <taxon>Fungi</taxon>
        <taxon>Fungi incertae sedis</taxon>
        <taxon>Mucoromycota</taxon>
        <taxon>Glomeromycotina</taxon>
        <taxon>Glomeromycetes</taxon>
        <taxon>Diversisporales</taxon>
        <taxon>Gigasporaceae</taxon>
        <taxon>Cetraspora</taxon>
    </lineage>
</organism>
<proteinExistence type="predicted"/>